<keyword evidence="3 6" id="KW-0812">Transmembrane</keyword>
<protein>
    <submittedName>
        <fullName evidence="8">Flippase GtrA</fullName>
    </submittedName>
</protein>
<evidence type="ECO:0000259" key="7">
    <source>
        <dbReference type="Pfam" id="PF04138"/>
    </source>
</evidence>
<reference evidence="8 9" key="1">
    <citation type="submission" date="2024-06" db="EMBL/GenBank/DDBJ databases">
        <title>Sorghum-associated microbial communities from plants grown in Nebraska, USA.</title>
        <authorList>
            <person name="Schachtman D."/>
        </authorList>
    </citation>
    <scope>NUCLEOTIDE SEQUENCE [LARGE SCALE GENOMIC DNA]</scope>
    <source>
        <strain evidence="8 9">2709</strain>
    </source>
</reference>
<evidence type="ECO:0000256" key="1">
    <source>
        <dbReference type="ARBA" id="ARBA00004141"/>
    </source>
</evidence>
<feature type="transmembrane region" description="Helical" evidence="6">
    <location>
        <begin position="100"/>
        <end position="121"/>
    </location>
</feature>
<comment type="similarity">
    <text evidence="2">Belongs to the GtrA family.</text>
</comment>
<proteinExistence type="inferred from homology"/>
<comment type="subcellular location">
    <subcellularLocation>
        <location evidence="1">Membrane</location>
        <topology evidence="1">Multi-pass membrane protein</topology>
    </subcellularLocation>
</comment>
<dbReference type="InterPro" id="IPR051401">
    <property type="entry name" value="GtrA_CellWall_Glycosyl"/>
</dbReference>
<sequence length="136" mass="14936">MKLSRSLLWFAAAGVLGLVVDIAVLTALRDTLGVYAARAISFLAAATATWLVNRHLSFAGRTASMNIWQEYLRYLGLMLGGGAVNLAVYSFLAWRYSQAPFWLAMYVGAGSLAGMTVNYLGASQWLYRHKSPDKRP</sequence>
<accession>A0ABV2Q905</accession>
<name>A0ABV2Q905_9BURK</name>
<keyword evidence="5 6" id="KW-0472">Membrane</keyword>
<dbReference type="Pfam" id="PF04138">
    <property type="entry name" value="GtrA_DPMS_TM"/>
    <property type="match status" value="1"/>
</dbReference>
<evidence type="ECO:0000313" key="9">
    <source>
        <dbReference type="Proteomes" id="UP001549320"/>
    </source>
</evidence>
<dbReference type="Proteomes" id="UP001549320">
    <property type="component" value="Unassembled WGS sequence"/>
</dbReference>
<evidence type="ECO:0000313" key="8">
    <source>
        <dbReference type="EMBL" id="MET4577526.1"/>
    </source>
</evidence>
<evidence type="ECO:0000256" key="4">
    <source>
        <dbReference type="ARBA" id="ARBA00022989"/>
    </source>
</evidence>
<evidence type="ECO:0000256" key="3">
    <source>
        <dbReference type="ARBA" id="ARBA00022692"/>
    </source>
</evidence>
<feature type="transmembrane region" description="Helical" evidence="6">
    <location>
        <begin position="74"/>
        <end position="94"/>
    </location>
</feature>
<comment type="caution">
    <text evidence="8">The sequence shown here is derived from an EMBL/GenBank/DDBJ whole genome shotgun (WGS) entry which is preliminary data.</text>
</comment>
<organism evidence="8 9">
    <name type="scientific">Ottowia thiooxydans</name>
    <dbReference type="NCBI Taxonomy" id="219182"/>
    <lineage>
        <taxon>Bacteria</taxon>
        <taxon>Pseudomonadati</taxon>
        <taxon>Pseudomonadota</taxon>
        <taxon>Betaproteobacteria</taxon>
        <taxon>Burkholderiales</taxon>
        <taxon>Comamonadaceae</taxon>
        <taxon>Ottowia</taxon>
    </lineage>
</organism>
<feature type="domain" description="GtrA/DPMS transmembrane" evidence="7">
    <location>
        <begin position="10"/>
        <end position="125"/>
    </location>
</feature>
<evidence type="ECO:0000256" key="2">
    <source>
        <dbReference type="ARBA" id="ARBA00009399"/>
    </source>
</evidence>
<evidence type="ECO:0000256" key="5">
    <source>
        <dbReference type="ARBA" id="ARBA00023136"/>
    </source>
</evidence>
<dbReference type="EMBL" id="JBEPSH010000005">
    <property type="protein sequence ID" value="MET4577526.1"/>
    <property type="molecule type" value="Genomic_DNA"/>
</dbReference>
<gene>
    <name evidence="8" type="ORF">ABIE13_002637</name>
</gene>
<dbReference type="PANTHER" id="PTHR38459">
    <property type="entry name" value="PROPHAGE BACTOPRENOL-LINKED GLUCOSE TRANSLOCASE HOMOLOG"/>
    <property type="match status" value="1"/>
</dbReference>
<feature type="transmembrane region" description="Helical" evidence="6">
    <location>
        <begin position="34"/>
        <end position="53"/>
    </location>
</feature>
<dbReference type="RefSeq" id="WP_354443993.1">
    <property type="nucleotide sequence ID" value="NZ_JBEPSH010000005.1"/>
</dbReference>
<dbReference type="PANTHER" id="PTHR38459:SF1">
    <property type="entry name" value="PROPHAGE BACTOPRENOL-LINKED GLUCOSE TRANSLOCASE HOMOLOG"/>
    <property type="match status" value="1"/>
</dbReference>
<evidence type="ECO:0000256" key="6">
    <source>
        <dbReference type="SAM" id="Phobius"/>
    </source>
</evidence>
<keyword evidence="4 6" id="KW-1133">Transmembrane helix</keyword>
<dbReference type="InterPro" id="IPR007267">
    <property type="entry name" value="GtrA_DPMS_TM"/>
</dbReference>
<keyword evidence="9" id="KW-1185">Reference proteome</keyword>
<feature type="transmembrane region" description="Helical" evidence="6">
    <location>
        <begin position="7"/>
        <end position="28"/>
    </location>
</feature>